<accession>A0ABP8IIP1</accession>
<name>A0ABP8IIP1_9GAMM</name>
<comment type="caution">
    <text evidence="2">The sequence shown here is derived from an EMBL/GenBank/DDBJ whole genome shotgun (WGS) entry which is preliminary data.</text>
</comment>
<organism evidence="2 3">
    <name type="scientific">Kangiella marina</name>
    <dbReference type="NCBI Taxonomy" id="1079178"/>
    <lineage>
        <taxon>Bacteria</taxon>
        <taxon>Pseudomonadati</taxon>
        <taxon>Pseudomonadota</taxon>
        <taxon>Gammaproteobacteria</taxon>
        <taxon>Kangiellales</taxon>
        <taxon>Kangiellaceae</taxon>
        <taxon>Kangiella</taxon>
    </lineage>
</organism>
<keyword evidence="1" id="KW-1133">Transmembrane helix</keyword>
<keyword evidence="3" id="KW-1185">Reference proteome</keyword>
<dbReference type="Proteomes" id="UP001501011">
    <property type="component" value="Unassembled WGS sequence"/>
</dbReference>
<protein>
    <submittedName>
        <fullName evidence="2">Uncharacterized protein</fullName>
    </submittedName>
</protein>
<sequence>MLNLLKSIGKEILFLLAAIVSFTVGYLAGNILSGFLSLMAFSLIGKFIGKKLAESQVNSTQA</sequence>
<gene>
    <name evidence="2" type="ORF">GCM10023151_10770</name>
</gene>
<keyword evidence="1" id="KW-0472">Membrane</keyword>
<dbReference type="EMBL" id="BAABFV010000001">
    <property type="protein sequence ID" value="GAA4359687.1"/>
    <property type="molecule type" value="Genomic_DNA"/>
</dbReference>
<dbReference type="RefSeq" id="WP_345292179.1">
    <property type="nucleotide sequence ID" value="NZ_BAABFV010000001.1"/>
</dbReference>
<evidence type="ECO:0000313" key="2">
    <source>
        <dbReference type="EMBL" id="GAA4359687.1"/>
    </source>
</evidence>
<evidence type="ECO:0000256" key="1">
    <source>
        <dbReference type="SAM" id="Phobius"/>
    </source>
</evidence>
<keyword evidence="1" id="KW-0812">Transmembrane</keyword>
<proteinExistence type="predicted"/>
<evidence type="ECO:0000313" key="3">
    <source>
        <dbReference type="Proteomes" id="UP001501011"/>
    </source>
</evidence>
<feature type="transmembrane region" description="Helical" evidence="1">
    <location>
        <begin position="12"/>
        <end position="41"/>
    </location>
</feature>
<reference evidence="3" key="1">
    <citation type="journal article" date="2019" name="Int. J. Syst. Evol. Microbiol.">
        <title>The Global Catalogue of Microorganisms (GCM) 10K type strain sequencing project: providing services to taxonomists for standard genome sequencing and annotation.</title>
        <authorList>
            <consortium name="The Broad Institute Genomics Platform"/>
            <consortium name="The Broad Institute Genome Sequencing Center for Infectious Disease"/>
            <person name="Wu L."/>
            <person name="Ma J."/>
        </authorList>
    </citation>
    <scope>NUCLEOTIDE SEQUENCE [LARGE SCALE GENOMIC DNA]</scope>
    <source>
        <strain evidence="3">JCM 17728</strain>
    </source>
</reference>